<feature type="region of interest" description="Disordered" evidence="7">
    <location>
        <begin position="626"/>
        <end position="679"/>
    </location>
</feature>
<dbReference type="Proteomes" id="UP000685013">
    <property type="component" value="Chromosome 13"/>
</dbReference>
<accession>A0AAV6MPG9</accession>
<dbReference type="Pfam" id="PF22754">
    <property type="entry name" value="bHLH-TF_ACT-like_plant"/>
    <property type="match status" value="1"/>
</dbReference>
<dbReference type="AlphaFoldDB" id="A0AAV6MPG9"/>
<evidence type="ECO:0000256" key="5">
    <source>
        <dbReference type="ARBA" id="ARBA00023163"/>
    </source>
</evidence>
<keyword evidence="10" id="KW-1185">Reference proteome</keyword>
<dbReference type="SMART" id="SM00353">
    <property type="entry name" value="HLH"/>
    <property type="match status" value="1"/>
</dbReference>
<organism evidence="9 10">
    <name type="scientific">Cucurbita argyrosperma subsp. sororia</name>
    <dbReference type="NCBI Taxonomy" id="37648"/>
    <lineage>
        <taxon>Eukaryota</taxon>
        <taxon>Viridiplantae</taxon>
        <taxon>Streptophyta</taxon>
        <taxon>Embryophyta</taxon>
        <taxon>Tracheophyta</taxon>
        <taxon>Spermatophyta</taxon>
        <taxon>Magnoliopsida</taxon>
        <taxon>eudicotyledons</taxon>
        <taxon>Gunneridae</taxon>
        <taxon>Pentapetalae</taxon>
        <taxon>rosids</taxon>
        <taxon>fabids</taxon>
        <taxon>Cucurbitales</taxon>
        <taxon>Cucurbitaceae</taxon>
        <taxon>Cucurbiteae</taxon>
        <taxon>Cucurbita</taxon>
    </lineage>
</organism>
<feature type="compositionally biased region" description="Basic and acidic residues" evidence="7">
    <location>
        <begin position="235"/>
        <end position="244"/>
    </location>
</feature>
<sequence>MLDVEDDWCINDNALHNHTHHADINDITFSQNFTDPPDNLLLPSADSSSSCSPSSSVFNNIDPSQLRFFLPPTRTFSSLHKPISNNPLDHPFDLGAEFGFLDVQASNSSTLLNNGENCSVLAGFQSFDDNLGNALLLNRSKLLRPLESFPSVGAQPTLFQKRAALRKSLADKGSNLGGLSPDGGWFSNRIDGGVGKNEIGDENGKKRKMIYADEFQDTSIDTSRFNYDSDDFTEHNNSKLDESGRNVGNTSNANSTVTGGDQKGKKKGLPAKNLMAERRRRKKLNDRLYMLRSVVPKISKMDRASILGDAIEYLKELLQRINDLHNELEFAPPGTALTPSTSFHPLTPTPSSLSSRIKEELCPSSFPSPNGQQPARVEVRVREGRAVNIHMFCSRRPGLLLSTVRALDNLGLDIQQAVISCFNGFAMDIFRAEQCSEEQDVHPEQIKAILLDSVGLNDNRVPGSTAAIVGIPEKSAKTKAAHRKLGIPKNGEILQFILPTSLEVKNMAGPVEENDGTNSKEEQEEALVALIDHRCREVQNLKQRISYYTSQLEEAEKRLHDSESKLARLRRQGNAVSSKDSFRSRAVSVKVEQTVNEGSKPQPYSKPELVIPAVVPKISQNSALAGNGAKISNSSSSRAQSSPSHVKNVIKVEGDKSTGNSSLRDSSNTSDRGTKRKLEQQCKEHKELIPLIRSSSSPSQIRCVGSNHICSQHKRKLRSLISCPVNEQLFVTSALDGVVNLWQLQARGSSASLLSSADCVSPKQRRWPEDMVWHPEGNRVFLVYSADGGDSQVSVMNLNKSEGKARVTFLEDKPHFKGIINSIIFLPWDRTSFVTGGSDHAVVQWKEKDGENTWKPKALHRNLHSSAVMGVAGMQQKPIVLSAGADKRILGFDVNVGRTEFKHQIESKCMSILPNPCDFNLFMVQTGTPGKQLRLYDIRLRQTELHAFGWEQKSSESQSALINQAWSPDGLVLTSGSADPVIHLFDIRYNLHKPSQSIRAHQKRVFKAVWLQSLPLLISISSDLNVGLHKTA</sequence>
<gene>
    <name evidence="9" type="primary">SCRM</name>
    <name evidence="9" type="ORF">SDJN03_20105</name>
</gene>
<evidence type="ECO:0000256" key="3">
    <source>
        <dbReference type="ARBA" id="ARBA00023015"/>
    </source>
</evidence>
<keyword evidence="3" id="KW-0805">Transcription regulation</keyword>
<dbReference type="InterPro" id="IPR011598">
    <property type="entry name" value="bHLH_dom"/>
</dbReference>
<reference evidence="9 10" key="1">
    <citation type="journal article" date="2021" name="Hortic Res">
        <title>The domestication of Cucurbita argyrosperma as revealed by the genome of its wild relative.</title>
        <authorList>
            <person name="Barrera-Redondo J."/>
            <person name="Sanchez-de la Vega G."/>
            <person name="Aguirre-Liguori J.A."/>
            <person name="Castellanos-Morales G."/>
            <person name="Gutierrez-Guerrero Y.T."/>
            <person name="Aguirre-Dugua X."/>
            <person name="Aguirre-Planter E."/>
            <person name="Tenaillon M.I."/>
            <person name="Lira-Saade R."/>
            <person name="Eguiarte L.E."/>
        </authorList>
    </citation>
    <scope>NUCLEOTIDE SEQUENCE [LARGE SCALE GENOMIC DNA]</scope>
    <source>
        <strain evidence="9">JBR-2021</strain>
    </source>
</reference>
<feature type="domain" description="BHLH" evidence="8">
    <location>
        <begin position="268"/>
        <end position="317"/>
    </location>
</feature>
<keyword evidence="5" id="KW-0804">Transcription</keyword>
<comment type="subcellular location">
    <subcellularLocation>
        <location evidence="1">Nucleus</location>
    </subcellularLocation>
</comment>
<evidence type="ECO:0000313" key="9">
    <source>
        <dbReference type="EMBL" id="KAG6584173.1"/>
    </source>
</evidence>
<feature type="compositionally biased region" description="Polar residues" evidence="7">
    <location>
        <begin position="657"/>
        <end position="671"/>
    </location>
</feature>
<dbReference type="GO" id="GO:0005634">
    <property type="term" value="C:nucleus"/>
    <property type="evidence" value="ECO:0007669"/>
    <property type="project" value="UniProtKB-SubCell"/>
</dbReference>
<evidence type="ECO:0000256" key="6">
    <source>
        <dbReference type="ARBA" id="ARBA00023242"/>
    </source>
</evidence>
<evidence type="ECO:0000256" key="4">
    <source>
        <dbReference type="ARBA" id="ARBA00023125"/>
    </source>
</evidence>
<proteinExistence type="predicted"/>
<dbReference type="CDD" id="cd04873">
    <property type="entry name" value="ACT_UUR-ACR-like"/>
    <property type="match status" value="1"/>
</dbReference>
<feature type="region of interest" description="Disordered" evidence="7">
    <location>
        <begin position="235"/>
        <end position="270"/>
    </location>
</feature>
<dbReference type="FunFam" id="4.10.280.10:FF:000066">
    <property type="entry name" value="BHLH transcription factor"/>
    <property type="match status" value="1"/>
</dbReference>
<dbReference type="InterPro" id="IPR054502">
    <property type="entry name" value="bHLH-TF_ACT-like_plant"/>
</dbReference>
<dbReference type="InterPro" id="IPR001680">
    <property type="entry name" value="WD40_rpt"/>
</dbReference>
<feature type="region of interest" description="Disordered" evidence="7">
    <location>
        <begin position="569"/>
        <end position="606"/>
    </location>
</feature>
<dbReference type="Pfam" id="PF00010">
    <property type="entry name" value="HLH"/>
    <property type="match status" value="1"/>
</dbReference>
<keyword evidence="4" id="KW-0238">DNA-binding</keyword>
<keyword evidence="2" id="KW-0217">Developmental protein</keyword>
<evidence type="ECO:0000256" key="2">
    <source>
        <dbReference type="ARBA" id="ARBA00022473"/>
    </source>
</evidence>
<dbReference type="PROSITE" id="PS50888">
    <property type="entry name" value="BHLH"/>
    <property type="match status" value="1"/>
</dbReference>
<dbReference type="PANTHER" id="PTHR47232:SF1">
    <property type="entry name" value="TRANSDUCIN FAMILY PROTEIN _ WD-40 REPEAT FAMILY PROTEIN"/>
    <property type="match status" value="1"/>
</dbReference>
<dbReference type="PANTHER" id="PTHR47232">
    <property type="entry name" value="TRANSDUCIN FAMILY PROTEIN / WD-40 REPEAT FAMILY PROTEIN"/>
    <property type="match status" value="1"/>
</dbReference>
<name>A0AAV6MPG9_9ROSI</name>
<dbReference type="GO" id="GO:0080090">
    <property type="term" value="P:regulation of primary metabolic process"/>
    <property type="evidence" value="ECO:0007669"/>
    <property type="project" value="UniProtKB-ARBA"/>
</dbReference>
<dbReference type="CDD" id="cd11443">
    <property type="entry name" value="bHLH_AtAMS_like"/>
    <property type="match status" value="1"/>
</dbReference>
<comment type="caution">
    <text evidence="9">The sequence shown here is derived from an EMBL/GenBank/DDBJ whole genome shotgun (WGS) entry which is preliminary data.</text>
</comment>
<keyword evidence="6" id="KW-0539">Nucleus</keyword>
<feature type="non-terminal residue" evidence="9">
    <location>
        <position position="1"/>
    </location>
</feature>
<feature type="compositionally biased region" description="Low complexity" evidence="7">
    <location>
        <begin position="632"/>
        <end position="644"/>
    </location>
</feature>
<feature type="compositionally biased region" description="Polar residues" evidence="7">
    <location>
        <begin position="246"/>
        <end position="259"/>
    </location>
</feature>
<dbReference type="GO" id="GO:0003677">
    <property type="term" value="F:DNA binding"/>
    <property type="evidence" value="ECO:0007669"/>
    <property type="project" value="UniProtKB-KW"/>
</dbReference>
<evidence type="ECO:0000256" key="7">
    <source>
        <dbReference type="SAM" id="MobiDB-lite"/>
    </source>
</evidence>
<dbReference type="SMART" id="SM00320">
    <property type="entry name" value="WD40"/>
    <property type="match status" value="5"/>
</dbReference>
<evidence type="ECO:0000259" key="8">
    <source>
        <dbReference type="PROSITE" id="PS50888"/>
    </source>
</evidence>
<evidence type="ECO:0000256" key="1">
    <source>
        <dbReference type="ARBA" id="ARBA00004123"/>
    </source>
</evidence>
<dbReference type="EMBL" id="JAGKQH010000013">
    <property type="protein sequence ID" value="KAG6584173.1"/>
    <property type="molecule type" value="Genomic_DNA"/>
</dbReference>
<dbReference type="GO" id="GO:0046983">
    <property type="term" value="F:protein dimerization activity"/>
    <property type="evidence" value="ECO:0007669"/>
    <property type="project" value="InterPro"/>
</dbReference>
<evidence type="ECO:0000313" key="10">
    <source>
        <dbReference type="Proteomes" id="UP000685013"/>
    </source>
</evidence>
<protein>
    <submittedName>
        <fullName evidence="9">Transcription factor ICE1</fullName>
    </submittedName>
</protein>